<feature type="chain" id="PRO_5040211939" description="Secreted protein" evidence="1">
    <location>
        <begin position="21"/>
        <end position="163"/>
    </location>
</feature>
<dbReference type="EMBL" id="MU150236">
    <property type="protein sequence ID" value="KAF9467616.1"/>
    <property type="molecule type" value="Genomic_DNA"/>
</dbReference>
<evidence type="ECO:0000313" key="3">
    <source>
        <dbReference type="Proteomes" id="UP000807353"/>
    </source>
</evidence>
<name>A0A9P6CIH0_9AGAR</name>
<accession>A0A9P6CIH0</accession>
<keyword evidence="1" id="KW-0732">Signal</keyword>
<dbReference type="Proteomes" id="UP000807353">
    <property type="component" value="Unassembled WGS sequence"/>
</dbReference>
<proteinExistence type="predicted"/>
<reference evidence="2" key="1">
    <citation type="submission" date="2020-11" db="EMBL/GenBank/DDBJ databases">
        <authorList>
            <consortium name="DOE Joint Genome Institute"/>
            <person name="Ahrendt S."/>
            <person name="Riley R."/>
            <person name="Andreopoulos W."/>
            <person name="Labutti K."/>
            <person name="Pangilinan J."/>
            <person name="Ruiz-Duenas F.J."/>
            <person name="Barrasa J.M."/>
            <person name="Sanchez-Garcia M."/>
            <person name="Camarero S."/>
            <person name="Miyauchi S."/>
            <person name="Serrano A."/>
            <person name="Linde D."/>
            <person name="Babiker R."/>
            <person name="Drula E."/>
            <person name="Ayuso-Fernandez I."/>
            <person name="Pacheco R."/>
            <person name="Padilla G."/>
            <person name="Ferreira P."/>
            <person name="Barriuso J."/>
            <person name="Kellner H."/>
            <person name="Castanera R."/>
            <person name="Alfaro M."/>
            <person name="Ramirez L."/>
            <person name="Pisabarro A.G."/>
            <person name="Kuo A."/>
            <person name="Tritt A."/>
            <person name="Lipzen A."/>
            <person name="He G."/>
            <person name="Yan M."/>
            <person name="Ng V."/>
            <person name="Cullen D."/>
            <person name="Martin F."/>
            <person name="Rosso M.-N."/>
            <person name="Henrissat B."/>
            <person name="Hibbett D."/>
            <person name="Martinez A.T."/>
            <person name="Grigoriev I.V."/>
        </authorList>
    </citation>
    <scope>NUCLEOTIDE SEQUENCE</scope>
    <source>
        <strain evidence="2">CBS 247.69</strain>
    </source>
</reference>
<gene>
    <name evidence="2" type="ORF">BDZ94DRAFT_1248554</name>
</gene>
<evidence type="ECO:0000256" key="1">
    <source>
        <dbReference type="SAM" id="SignalP"/>
    </source>
</evidence>
<protein>
    <recommendedName>
        <fullName evidence="4">Secreted protein</fullName>
    </recommendedName>
</protein>
<organism evidence="2 3">
    <name type="scientific">Collybia nuda</name>
    <dbReference type="NCBI Taxonomy" id="64659"/>
    <lineage>
        <taxon>Eukaryota</taxon>
        <taxon>Fungi</taxon>
        <taxon>Dikarya</taxon>
        <taxon>Basidiomycota</taxon>
        <taxon>Agaricomycotina</taxon>
        <taxon>Agaricomycetes</taxon>
        <taxon>Agaricomycetidae</taxon>
        <taxon>Agaricales</taxon>
        <taxon>Tricholomatineae</taxon>
        <taxon>Clitocybaceae</taxon>
        <taxon>Collybia</taxon>
    </lineage>
</organism>
<evidence type="ECO:0008006" key="4">
    <source>
        <dbReference type="Google" id="ProtNLM"/>
    </source>
</evidence>
<keyword evidence="3" id="KW-1185">Reference proteome</keyword>
<comment type="caution">
    <text evidence="2">The sequence shown here is derived from an EMBL/GenBank/DDBJ whole genome shotgun (WGS) entry which is preliminary data.</text>
</comment>
<dbReference type="AlphaFoldDB" id="A0A9P6CIH0"/>
<sequence>MRLLVSLFLYLLSTTLLAYAVCPPSREEFKPITKFLEEKFKGIIDQDIEFNNTDDLKWLRDNFISQVLKTGLPVDISDNYLRDAEKTLNKCYKLGDLSSPTVQNSFKKCASSEVPKLLLKYASSGLKACSAFQNDIIPQWDTKYKLHASVYFSGFCKTKGKKC</sequence>
<evidence type="ECO:0000313" key="2">
    <source>
        <dbReference type="EMBL" id="KAF9467616.1"/>
    </source>
</evidence>
<feature type="signal peptide" evidence="1">
    <location>
        <begin position="1"/>
        <end position="20"/>
    </location>
</feature>